<sequence>MNQSMSVKNVALILIDLQNSFITGRWMRYFGEQDITKIRSSFDNCLSLLKVLPPELPVLFTRVPFGRESDFQFFDGIDSVVAERKYKCIIKSDTNIMDADGIKNWMDVIMRSQISTVVIGGCVTTSCIRNSSSNLVKHYKNISGAPNFIVDLNLCAARNQNYIPRCSLCMNKYLNGVSDFFCGQCETLGEPLESPVDRAVSDMQNAGVIVVDKFEWESLISK</sequence>
<dbReference type="KEGG" id="osn:115232409"/>
<evidence type="ECO:0000313" key="2">
    <source>
        <dbReference type="RefSeq" id="XP_029658126.1"/>
    </source>
</evidence>
<organism evidence="1 2">
    <name type="scientific">Octopus sinensis</name>
    <name type="common">East Asian common octopus</name>
    <dbReference type="NCBI Taxonomy" id="2607531"/>
    <lineage>
        <taxon>Eukaryota</taxon>
        <taxon>Metazoa</taxon>
        <taxon>Spiralia</taxon>
        <taxon>Lophotrochozoa</taxon>
        <taxon>Mollusca</taxon>
        <taxon>Cephalopoda</taxon>
        <taxon>Coleoidea</taxon>
        <taxon>Octopodiformes</taxon>
        <taxon>Octopoda</taxon>
        <taxon>Incirrata</taxon>
        <taxon>Octopodidae</taxon>
        <taxon>Octopus</taxon>
    </lineage>
</organism>
<dbReference type="Proteomes" id="UP000515154">
    <property type="component" value="Linkage group LG2"/>
</dbReference>
<dbReference type="RefSeq" id="XP_036354808.1">
    <property type="nucleotide sequence ID" value="XM_036498915.1"/>
</dbReference>
<dbReference type="RefSeq" id="XP_029658126.1">
    <property type="nucleotide sequence ID" value="XM_029802266.2"/>
</dbReference>
<gene>
    <name evidence="2 3 4" type="primary">LOC115232409</name>
</gene>
<evidence type="ECO:0000313" key="1">
    <source>
        <dbReference type="Proteomes" id="UP000515154"/>
    </source>
</evidence>
<dbReference type="SUPFAM" id="SSF52499">
    <property type="entry name" value="Isochorismatase-like hydrolases"/>
    <property type="match status" value="1"/>
</dbReference>
<dbReference type="Gene3D" id="3.40.50.850">
    <property type="entry name" value="Isochorismatase-like"/>
    <property type="match status" value="1"/>
</dbReference>
<proteinExistence type="predicted"/>
<dbReference type="AlphaFoldDB" id="A0A6P7UB03"/>
<dbReference type="InterPro" id="IPR036380">
    <property type="entry name" value="Isochorismatase-like_sf"/>
</dbReference>
<evidence type="ECO:0000313" key="4">
    <source>
        <dbReference type="RefSeq" id="XP_036354808.1"/>
    </source>
</evidence>
<accession>A0A6P7UB03</accession>
<protein>
    <submittedName>
        <fullName evidence="2 3">Uncharacterized protein LOC115232409</fullName>
    </submittedName>
</protein>
<dbReference type="RefSeq" id="XP_036354805.1">
    <property type="nucleotide sequence ID" value="XM_036498912.1"/>
</dbReference>
<reference evidence="2 3" key="1">
    <citation type="submission" date="2025-08" db="UniProtKB">
        <authorList>
            <consortium name="RefSeq"/>
        </authorList>
    </citation>
    <scope>IDENTIFICATION</scope>
</reference>
<evidence type="ECO:0000313" key="3">
    <source>
        <dbReference type="RefSeq" id="XP_036354805.1"/>
    </source>
</evidence>
<keyword evidence="1" id="KW-1185">Reference proteome</keyword>
<name>A0A6P7UB03_9MOLL</name>